<dbReference type="PANTHER" id="PTHR45786">
    <property type="entry name" value="DNA BINDING PROTEIN-LIKE"/>
    <property type="match status" value="1"/>
</dbReference>
<evidence type="ECO:0000313" key="3">
    <source>
        <dbReference type="Proteomes" id="UP000053989"/>
    </source>
</evidence>
<dbReference type="Pfam" id="PF14214">
    <property type="entry name" value="Helitron_like_N"/>
    <property type="match status" value="1"/>
</dbReference>
<reference evidence="3" key="2">
    <citation type="submission" date="2015-01" db="EMBL/GenBank/DDBJ databases">
        <title>Evolutionary Origins and Diversification of the Mycorrhizal Mutualists.</title>
        <authorList>
            <consortium name="DOE Joint Genome Institute"/>
            <consortium name="Mycorrhizal Genomics Consortium"/>
            <person name="Kohler A."/>
            <person name="Kuo A."/>
            <person name="Nagy L.G."/>
            <person name="Floudas D."/>
            <person name="Copeland A."/>
            <person name="Barry K.W."/>
            <person name="Cichocki N."/>
            <person name="Veneault-Fourrey C."/>
            <person name="LaButti K."/>
            <person name="Lindquist E.A."/>
            <person name="Lipzen A."/>
            <person name="Lundell T."/>
            <person name="Morin E."/>
            <person name="Murat C."/>
            <person name="Riley R."/>
            <person name="Ohm R."/>
            <person name="Sun H."/>
            <person name="Tunlid A."/>
            <person name="Henrissat B."/>
            <person name="Grigoriev I.V."/>
            <person name="Hibbett D.S."/>
            <person name="Martin F."/>
        </authorList>
    </citation>
    <scope>NUCLEOTIDE SEQUENCE [LARGE SCALE GENOMIC DNA]</scope>
    <source>
        <strain evidence="3">Foug A</strain>
    </source>
</reference>
<proteinExistence type="predicted"/>
<keyword evidence="3" id="KW-1185">Reference proteome</keyword>
<dbReference type="OrthoDB" id="2272314at2759"/>
<name>A0A0C3DZJ8_9AGAM</name>
<dbReference type="PANTHER" id="PTHR45786:SF74">
    <property type="entry name" value="ATP-DEPENDENT DNA HELICASE"/>
    <property type="match status" value="1"/>
</dbReference>
<feature type="non-terminal residue" evidence="2">
    <location>
        <position position="1"/>
    </location>
</feature>
<dbReference type="EMBL" id="KN822050">
    <property type="protein sequence ID" value="KIM61624.1"/>
    <property type="molecule type" value="Genomic_DNA"/>
</dbReference>
<gene>
    <name evidence="2" type="ORF">SCLCIDRAFT_121772</name>
</gene>
<feature type="domain" description="Helitron helicase-like" evidence="1">
    <location>
        <begin position="58"/>
        <end position="108"/>
    </location>
</feature>
<evidence type="ECO:0000313" key="2">
    <source>
        <dbReference type="EMBL" id="KIM61624.1"/>
    </source>
</evidence>
<dbReference type="STRING" id="1036808.A0A0C3DZJ8"/>
<evidence type="ECO:0000259" key="1">
    <source>
        <dbReference type="Pfam" id="PF14214"/>
    </source>
</evidence>
<accession>A0A0C3DZJ8</accession>
<dbReference type="Proteomes" id="UP000053989">
    <property type="component" value="Unassembled WGS sequence"/>
</dbReference>
<dbReference type="AlphaFoldDB" id="A0A0C3DZJ8"/>
<protein>
    <recommendedName>
        <fullName evidence="1">Helitron helicase-like domain-containing protein</fullName>
    </recommendedName>
</protein>
<reference evidence="2 3" key="1">
    <citation type="submission" date="2014-04" db="EMBL/GenBank/DDBJ databases">
        <authorList>
            <consortium name="DOE Joint Genome Institute"/>
            <person name="Kuo A."/>
            <person name="Kohler A."/>
            <person name="Nagy L.G."/>
            <person name="Floudas D."/>
            <person name="Copeland A."/>
            <person name="Barry K.W."/>
            <person name="Cichocki N."/>
            <person name="Veneault-Fourrey C."/>
            <person name="LaButti K."/>
            <person name="Lindquist E.A."/>
            <person name="Lipzen A."/>
            <person name="Lundell T."/>
            <person name="Morin E."/>
            <person name="Murat C."/>
            <person name="Sun H."/>
            <person name="Tunlid A."/>
            <person name="Henrissat B."/>
            <person name="Grigoriev I.V."/>
            <person name="Hibbett D.S."/>
            <person name="Martin F."/>
            <person name="Nordberg H.P."/>
            <person name="Cantor M.N."/>
            <person name="Hua S.X."/>
        </authorList>
    </citation>
    <scope>NUCLEOTIDE SEQUENCE [LARGE SCALE GENOMIC DNA]</scope>
    <source>
        <strain evidence="2 3">Foug A</strain>
    </source>
</reference>
<sequence>EIVLCLQGGRLQRISHLHSYSTLHYILLFPQGEEGWHLNIPLQQIYPTRSKSVTQILYYAYHLHTQPPQIEPINIFHGGRLFQQYVCDAWASVEQSKLTWVFHNQKKF</sequence>
<organism evidence="2 3">
    <name type="scientific">Scleroderma citrinum Foug A</name>
    <dbReference type="NCBI Taxonomy" id="1036808"/>
    <lineage>
        <taxon>Eukaryota</taxon>
        <taxon>Fungi</taxon>
        <taxon>Dikarya</taxon>
        <taxon>Basidiomycota</taxon>
        <taxon>Agaricomycotina</taxon>
        <taxon>Agaricomycetes</taxon>
        <taxon>Agaricomycetidae</taxon>
        <taxon>Boletales</taxon>
        <taxon>Sclerodermatineae</taxon>
        <taxon>Sclerodermataceae</taxon>
        <taxon>Scleroderma</taxon>
    </lineage>
</organism>
<dbReference type="HOGENOM" id="CLU_2203373_0_0_1"/>
<dbReference type="InterPro" id="IPR025476">
    <property type="entry name" value="Helitron_helicase-like"/>
</dbReference>
<dbReference type="InParanoid" id="A0A0C3DZJ8"/>